<dbReference type="EMBL" id="CATQJA010002623">
    <property type="protein sequence ID" value="CAJ0573786.1"/>
    <property type="molecule type" value="Genomic_DNA"/>
</dbReference>
<feature type="non-terminal residue" evidence="2">
    <location>
        <position position="246"/>
    </location>
</feature>
<name>A0AA36CSZ4_9BILA</name>
<keyword evidence="3" id="KW-1185">Reference proteome</keyword>
<evidence type="ECO:0000313" key="3">
    <source>
        <dbReference type="Proteomes" id="UP001177023"/>
    </source>
</evidence>
<dbReference type="InterPro" id="IPR000718">
    <property type="entry name" value="Peptidase_M13"/>
</dbReference>
<dbReference type="Pfam" id="PF01431">
    <property type="entry name" value="Peptidase_M13"/>
    <property type="match status" value="1"/>
</dbReference>
<dbReference type="Gene3D" id="3.40.390.10">
    <property type="entry name" value="Collagenase (Catalytic Domain)"/>
    <property type="match status" value="1"/>
</dbReference>
<feature type="domain" description="Peptidase M13 C-terminal" evidence="1">
    <location>
        <begin position="53"/>
        <end position="219"/>
    </location>
</feature>
<feature type="non-terminal residue" evidence="2">
    <location>
        <position position="1"/>
    </location>
</feature>
<dbReference type="PANTHER" id="PTHR11733">
    <property type="entry name" value="ZINC METALLOPROTEASE FAMILY M13 NEPRILYSIN-RELATED"/>
    <property type="match status" value="1"/>
</dbReference>
<organism evidence="2 3">
    <name type="scientific">Mesorhabditis spiculigera</name>
    <dbReference type="NCBI Taxonomy" id="96644"/>
    <lineage>
        <taxon>Eukaryota</taxon>
        <taxon>Metazoa</taxon>
        <taxon>Ecdysozoa</taxon>
        <taxon>Nematoda</taxon>
        <taxon>Chromadorea</taxon>
        <taxon>Rhabditida</taxon>
        <taxon>Rhabditina</taxon>
        <taxon>Rhabditomorpha</taxon>
        <taxon>Rhabditoidea</taxon>
        <taxon>Rhabditidae</taxon>
        <taxon>Mesorhabditinae</taxon>
        <taxon>Mesorhabditis</taxon>
    </lineage>
</organism>
<protein>
    <recommendedName>
        <fullName evidence="1">Peptidase M13 C-terminal domain-containing protein</fullName>
    </recommendedName>
</protein>
<dbReference type="GO" id="GO:0005886">
    <property type="term" value="C:plasma membrane"/>
    <property type="evidence" value="ECO:0007669"/>
    <property type="project" value="TreeGrafter"/>
</dbReference>
<dbReference type="InterPro" id="IPR018497">
    <property type="entry name" value="Peptidase_M13_C"/>
</dbReference>
<proteinExistence type="predicted"/>
<dbReference type="SUPFAM" id="SSF55486">
    <property type="entry name" value="Metalloproteases ('zincins'), catalytic domain"/>
    <property type="match status" value="1"/>
</dbReference>
<dbReference type="PROSITE" id="PS51885">
    <property type="entry name" value="NEPRILYSIN"/>
    <property type="match status" value="1"/>
</dbReference>
<dbReference type="GO" id="GO:0016485">
    <property type="term" value="P:protein processing"/>
    <property type="evidence" value="ECO:0007669"/>
    <property type="project" value="TreeGrafter"/>
</dbReference>
<reference evidence="2" key="1">
    <citation type="submission" date="2023-06" db="EMBL/GenBank/DDBJ databases">
        <authorList>
            <person name="Delattre M."/>
        </authorList>
    </citation>
    <scope>NUCLEOTIDE SEQUENCE</scope>
    <source>
        <strain evidence="2">AF72</strain>
    </source>
</reference>
<sequence>PSEDADFALKQIMLGVAQVDPYLFSIFKSGLAVNSAYRVNTQMLFTTELILGLRADRAIKYGAVIVTAGHEIYHSLLTDPEERLGITDERVKANRECYTQHMLRAQDLYKEDENDHYLNSGESTMSEDLPDYEGLQAAYELFQKTGGLDEIPYPDLPRVTRDQLFFYAHAASYCEIGPSRNSGDGLPDPHSLGYLRTNAPLSLLSSFHKAFKCPADSRMGQLYHAAPVGRCNQIGDLGRFNANGNH</sequence>
<comment type="caution">
    <text evidence="2">The sequence shown here is derived from an EMBL/GenBank/DDBJ whole genome shotgun (WGS) entry which is preliminary data.</text>
</comment>
<evidence type="ECO:0000313" key="2">
    <source>
        <dbReference type="EMBL" id="CAJ0573786.1"/>
    </source>
</evidence>
<dbReference type="PANTHER" id="PTHR11733:SF208">
    <property type="entry name" value="PEPTIDASE M13 C-TERMINAL DOMAIN-CONTAINING PROTEIN"/>
    <property type="match status" value="1"/>
</dbReference>
<gene>
    <name evidence="2" type="ORF">MSPICULIGERA_LOCUS12135</name>
</gene>
<dbReference type="AlphaFoldDB" id="A0AA36CSZ4"/>
<dbReference type="GO" id="GO:0004222">
    <property type="term" value="F:metalloendopeptidase activity"/>
    <property type="evidence" value="ECO:0007669"/>
    <property type="project" value="InterPro"/>
</dbReference>
<dbReference type="Proteomes" id="UP001177023">
    <property type="component" value="Unassembled WGS sequence"/>
</dbReference>
<dbReference type="InterPro" id="IPR024079">
    <property type="entry name" value="MetalloPept_cat_dom_sf"/>
</dbReference>
<evidence type="ECO:0000259" key="1">
    <source>
        <dbReference type="Pfam" id="PF01431"/>
    </source>
</evidence>
<accession>A0AA36CSZ4</accession>